<dbReference type="EMBL" id="LKCM01000302">
    <property type="protein sequence ID" value="KPQ41802.1"/>
    <property type="molecule type" value="Genomic_DNA"/>
</dbReference>
<comment type="cofactor">
    <cofactor evidence="11">
        <name>Zn(2+)</name>
        <dbReference type="ChEBI" id="CHEBI:29105"/>
    </cofactor>
    <text evidence="11">Binds 1 zinc ion per subunit.</text>
</comment>
<accession>A0A0N8KQD1</accession>
<keyword evidence="7 11" id="KW-0862">Zinc</keyword>
<feature type="transmembrane region" description="Helical" evidence="11">
    <location>
        <begin position="7"/>
        <end position="28"/>
    </location>
</feature>
<evidence type="ECO:0000256" key="2">
    <source>
        <dbReference type="ARBA" id="ARBA00022475"/>
    </source>
</evidence>
<keyword evidence="5 11" id="KW-0479">Metal-binding</keyword>
<dbReference type="PROSITE" id="PS00018">
    <property type="entry name" value="EF_HAND_1"/>
    <property type="match status" value="1"/>
</dbReference>
<keyword evidence="8 11" id="KW-1133">Transmembrane helix</keyword>
<evidence type="ECO:0000313" key="13">
    <source>
        <dbReference type="EMBL" id="KPQ41802.1"/>
    </source>
</evidence>
<dbReference type="InterPro" id="IPR022919">
    <property type="entry name" value="Pept_M48_protease_HtpX"/>
</dbReference>
<dbReference type="GO" id="GO:0004222">
    <property type="term" value="F:metalloendopeptidase activity"/>
    <property type="evidence" value="ECO:0007669"/>
    <property type="project" value="UniProtKB-UniRule"/>
</dbReference>
<dbReference type="GO" id="GO:0005886">
    <property type="term" value="C:plasma membrane"/>
    <property type="evidence" value="ECO:0007669"/>
    <property type="project" value="UniProtKB-SubCell"/>
</dbReference>
<evidence type="ECO:0000256" key="5">
    <source>
        <dbReference type="ARBA" id="ARBA00022723"/>
    </source>
</evidence>
<keyword evidence="2 11" id="KW-1003">Cell membrane</keyword>
<evidence type="ECO:0000256" key="9">
    <source>
        <dbReference type="ARBA" id="ARBA00023049"/>
    </source>
</evidence>
<feature type="transmembrane region" description="Helical" evidence="11">
    <location>
        <begin position="174"/>
        <end position="196"/>
    </location>
</feature>
<evidence type="ECO:0000256" key="4">
    <source>
        <dbReference type="ARBA" id="ARBA00022692"/>
    </source>
</evidence>
<comment type="caution">
    <text evidence="13">The sequence shown here is derived from an EMBL/GenBank/DDBJ whole genome shotgun (WGS) entry which is preliminary data.</text>
</comment>
<feature type="domain" description="Peptidase M48" evidence="12">
    <location>
        <begin position="70"/>
        <end position="312"/>
    </location>
</feature>
<evidence type="ECO:0000256" key="10">
    <source>
        <dbReference type="ARBA" id="ARBA00023136"/>
    </source>
</evidence>
<evidence type="ECO:0000256" key="8">
    <source>
        <dbReference type="ARBA" id="ARBA00022989"/>
    </source>
</evidence>
<dbReference type="EC" id="3.4.24.-" evidence="11"/>
<protein>
    <recommendedName>
        <fullName evidence="11">Protease HtpX homolog</fullName>
        <ecNumber evidence="11">3.4.24.-</ecNumber>
    </recommendedName>
</protein>
<dbReference type="Gene3D" id="3.30.2010.10">
    <property type="entry name" value="Metalloproteases ('zincins'), catalytic domain"/>
    <property type="match status" value="1"/>
</dbReference>
<evidence type="ECO:0000259" key="12">
    <source>
        <dbReference type="Pfam" id="PF01435"/>
    </source>
</evidence>
<dbReference type="HAMAP" id="MF_00188">
    <property type="entry name" value="Pept_M48_protease_HtpX"/>
    <property type="match status" value="1"/>
</dbReference>
<dbReference type="Proteomes" id="UP000050360">
    <property type="component" value="Unassembled WGS sequence"/>
</dbReference>
<evidence type="ECO:0000256" key="11">
    <source>
        <dbReference type="HAMAP-Rule" id="MF_00188"/>
    </source>
</evidence>
<comment type="subcellular location">
    <subcellularLocation>
        <location evidence="11">Cell membrane</location>
        <topology evidence="11">Multi-pass membrane protein</topology>
    </subcellularLocation>
</comment>
<organism evidence="13 14">
    <name type="scientific">Candidatus Methanoperedens nitratireducens</name>
    <dbReference type="NCBI Taxonomy" id="1392998"/>
    <lineage>
        <taxon>Archaea</taxon>
        <taxon>Methanobacteriati</taxon>
        <taxon>Methanobacteriota</taxon>
        <taxon>Stenosarchaea group</taxon>
        <taxon>Methanomicrobia</taxon>
        <taxon>Methanosarcinales</taxon>
        <taxon>ANME-2 cluster</taxon>
        <taxon>Candidatus Methanoperedentaceae</taxon>
        <taxon>Candidatus Methanoperedens</taxon>
    </lineage>
</organism>
<comment type="similarity">
    <text evidence="1 11">Belongs to the peptidase M48B family.</text>
</comment>
<feature type="transmembrane region" description="Helical" evidence="11">
    <location>
        <begin position="34"/>
        <end position="51"/>
    </location>
</feature>
<evidence type="ECO:0000256" key="6">
    <source>
        <dbReference type="ARBA" id="ARBA00022801"/>
    </source>
</evidence>
<name>A0A0N8KQD1_9EURY</name>
<dbReference type="CDD" id="cd07338">
    <property type="entry name" value="M48B_HtpX_like"/>
    <property type="match status" value="1"/>
</dbReference>
<dbReference type="AlphaFoldDB" id="A0A0N8KQD1"/>
<evidence type="ECO:0000256" key="1">
    <source>
        <dbReference type="ARBA" id="ARBA00009779"/>
    </source>
</evidence>
<dbReference type="PANTHER" id="PTHR43221:SF2">
    <property type="entry name" value="PROTEASE HTPX HOMOLOG"/>
    <property type="match status" value="1"/>
</dbReference>
<feature type="transmembrane region" description="Helical" evidence="11">
    <location>
        <begin position="144"/>
        <end position="162"/>
    </location>
</feature>
<feature type="binding site" evidence="11">
    <location>
        <position position="201"/>
    </location>
    <ligand>
        <name>Zn(2+)</name>
        <dbReference type="ChEBI" id="CHEBI:29105"/>
        <note>catalytic</note>
    </ligand>
</feature>
<feature type="active site" evidence="11">
    <location>
        <position position="135"/>
    </location>
</feature>
<keyword evidence="4 11" id="KW-0812">Transmembrane</keyword>
<dbReference type="InterPro" id="IPR018247">
    <property type="entry name" value="EF_Hand_1_Ca_BS"/>
</dbReference>
<dbReference type="Pfam" id="PF01435">
    <property type="entry name" value="Peptidase_M48"/>
    <property type="match status" value="1"/>
</dbReference>
<proteinExistence type="inferred from homology"/>
<dbReference type="PANTHER" id="PTHR43221">
    <property type="entry name" value="PROTEASE HTPX"/>
    <property type="match status" value="1"/>
</dbReference>
<sequence>MWLKLRLYLIMAVLFAIVYGLVAFAANYMGISGFFFYGVLATVMMLIQYMIGPKMVEWSMGVHYVTEAEYPALHRMVTELARDASIPKPRIGIARIPIPNAFAFGRWAKDGRVCVTEGIMNLLNEKELRAVLAHEISHLKHRDVAIITMISVIPMICWYFAWNQLFSGGRERGNGILIGIVALIIYLITNLLVLYVSRIREYYADEGAVKLGSSPHHLASALYKLVYGSARVSKESLKPIEGMKAFFANDPSRAGSDIRELSQIDLDGSGTIDINELMTLRTRPIKVKTGDKLMEMFSTHPNMLKRIQRLSSLQGISAY</sequence>
<dbReference type="GO" id="GO:0006508">
    <property type="term" value="P:proteolysis"/>
    <property type="evidence" value="ECO:0007669"/>
    <property type="project" value="UniProtKB-KW"/>
</dbReference>
<evidence type="ECO:0000313" key="14">
    <source>
        <dbReference type="Proteomes" id="UP000050360"/>
    </source>
</evidence>
<keyword evidence="6 11" id="KW-0378">Hydrolase</keyword>
<reference evidence="13 14" key="1">
    <citation type="submission" date="2015-09" db="EMBL/GenBank/DDBJ databases">
        <title>A metagenomics-based metabolic model of nitrate-dependent anaerobic oxidation of methane by Methanoperedens-like archaea.</title>
        <authorList>
            <person name="Arshad A."/>
            <person name="Speth D.R."/>
            <person name="De Graaf R.M."/>
            <person name="Op Den Camp H.J."/>
            <person name="Jetten M.S."/>
            <person name="Welte C.U."/>
        </authorList>
    </citation>
    <scope>NUCLEOTIDE SEQUENCE [LARGE SCALE GENOMIC DNA]</scope>
</reference>
<feature type="binding site" evidence="11">
    <location>
        <position position="138"/>
    </location>
    <ligand>
        <name>Zn(2+)</name>
        <dbReference type="ChEBI" id="CHEBI:29105"/>
        <note>catalytic</note>
    </ligand>
</feature>
<gene>
    <name evidence="11" type="primary">htpX</name>
    <name evidence="13" type="ORF">MPEBLZ_03643</name>
</gene>
<dbReference type="InterPro" id="IPR050083">
    <property type="entry name" value="HtpX_protease"/>
</dbReference>
<dbReference type="InterPro" id="IPR001915">
    <property type="entry name" value="Peptidase_M48"/>
</dbReference>
<keyword evidence="10 11" id="KW-0472">Membrane</keyword>
<keyword evidence="9 11" id="KW-0482">Metalloprotease</keyword>
<keyword evidence="13" id="KW-0346">Stress response</keyword>
<dbReference type="GO" id="GO:0008270">
    <property type="term" value="F:zinc ion binding"/>
    <property type="evidence" value="ECO:0007669"/>
    <property type="project" value="UniProtKB-UniRule"/>
</dbReference>
<feature type="binding site" evidence="11">
    <location>
        <position position="134"/>
    </location>
    <ligand>
        <name>Zn(2+)</name>
        <dbReference type="ChEBI" id="CHEBI:29105"/>
        <note>catalytic</note>
    </ligand>
</feature>
<evidence type="ECO:0000256" key="7">
    <source>
        <dbReference type="ARBA" id="ARBA00022833"/>
    </source>
</evidence>
<evidence type="ECO:0000256" key="3">
    <source>
        <dbReference type="ARBA" id="ARBA00022670"/>
    </source>
</evidence>
<keyword evidence="3 11" id="KW-0645">Protease</keyword>